<dbReference type="PANTHER" id="PTHR36194:SF1">
    <property type="entry name" value="S-LAYER-LIKE PROTEIN"/>
    <property type="match status" value="1"/>
</dbReference>
<evidence type="ECO:0000259" key="3">
    <source>
        <dbReference type="Pfam" id="PF08308"/>
    </source>
</evidence>
<name>A0AAW3JPE5_9FIRM</name>
<dbReference type="PANTHER" id="PTHR36194">
    <property type="entry name" value="S-LAYER-LIKE PROTEIN"/>
    <property type="match status" value="1"/>
</dbReference>
<accession>A0AAW3JPE5</accession>
<organism evidence="4 5">
    <name type="scientific">Butyribacter intestini</name>
    <dbReference type="NCBI Taxonomy" id="1703332"/>
    <lineage>
        <taxon>Bacteria</taxon>
        <taxon>Bacillati</taxon>
        <taxon>Bacillota</taxon>
        <taxon>Clostridia</taxon>
        <taxon>Lachnospirales</taxon>
        <taxon>Lachnospiraceae</taxon>
        <taxon>Butyribacter</taxon>
    </lineage>
</organism>
<feature type="region of interest" description="Disordered" evidence="1">
    <location>
        <begin position="338"/>
        <end position="374"/>
    </location>
</feature>
<proteinExistence type="predicted"/>
<evidence type="ECO:0000313" key="5">
    <source>
        <dbReference type="Proteomes" id="UP000050833"/>
    </source>
</evidence>
<dbReference type="Proteomes" id="UP000050833">
    <property type="component" value="Unassembled WGS sequence"/>
</dbReference>
<comment type="caution">
    <text evidence="4">The sequence shown here is derived from an EMBL/GenBank/DDBJ whole genome shotgun (WGS) entry which is preliminary data.</text>
</comment>
<dbReference type="InterPro" id="IPR013229">
    <property type="entry name" value="PEGA"/>
</dbReference>
<feature type="compositionally biased region" description="Low complexity" evidence="1">
    <location>
        <begin position="338"/>
        <end position="364"/>
    </location>
</feature>
<feature type="chain" id="PRO_5043834203" description="PEGA domain-containing protein" evidence="2">
    <location>
        <begin position="30"/>
        <end position="447"/>
    </location>
</feature>
<keyword evidence="5" id="KW-1185">Reference proteome</keyword>
<keyword evidence="2" id="KW-0732">Signal</keyword>
<dbReference type="Pfam" id="PF08308">
    <property type="entry name" value="PEGA"/>
    <property type="match status" value="1"/>
</dbReference>
<gene>
    <name evidence="4" type="ORF">APZ18_14735</name>
</gene>
<evidence type="ECO:0000313" key="4">
    <source>
        <dbReference type="EMBL" id="KQC84155.1"/>
    </source>
</evidence>
<feature type="signal peptide" evidence="2">
    <location>
        <begin position="1"/>
        <end position="29"/>
    </location>
</feature>
<dbReference type="AlphaFoldDB" id="A0AAW3JPE5"/>
<evidence type="ECO:0000256" key="2">
    <source>
        <dbReference type="SAM" id="SignalP"/>
    </source>
</evidence>
<dbReference type="PROSITE" id="PS51257">
    <property type="entry name" value="PROKAR_LIPOPROTEIN"/>
    <property type="match status" value="1"/>
</dbReference>
<dbReference type="EMBL" id="LLKB01000007">
    <property type="protein sequence ID" value="KQC84155.1"/>
    <property type="molecule type" value="Genomic_DNA"/>
</dbReference>
<evidence type="ECO:0000256" key="1">
    <source>
        <dbReference type="SAM" id="MobiDB-lite"/>
    </source>
</evidence>
<sequence length="447" mass="49140">MHKKIGTGFIKRCVCLVFLVVMMCGCANKSDSQNKVQDTAKPMAAQSFTGVITSVDKELKQLSVREIDTDVDTIINYDDTAEIKDKYKQDIYGDELEQGMIMKTTYRTSDAKLVSMEVPEDAWEYKNVDKFSFDTSESSMEVADELYQYSEQTYFGTSGNKAIEMVELSEADELTVRGIGYKVYSVIRTEGHGYLRLLNYKDFIGGMINIDDDIILPVTNNMLITVSCGNYRVTLNKGTAKASKTVSIKNNKESTLDFSDYRNSIKNVGSIKFNIDPIGADLYINGTKIDYSKPISLNYGTYSVSASLNGYSTYNGKLTVAEASKTINISLETSDTASAATSAPQSTASSETTEPQATAAATSKSKTKTKKIDSNHTISVTAPEGAEVYLDNVYKGIVPCKFTKVIGSQTITLSKSGYVTKSYSVDILDDDKNVKLSFSELIEDADK</sequence>
<feature type="domain" description="PEGA" evidence="3">
    <location>
        <begin position="381"/>
        <end position="437"/>
    </location>
</feature>
<protein>
    <recommendedName>
        <fullName evidence="3">PEGA domain-containing protein</fullName>
    </recommendedName>
</protein>
<reference evidence="4 5" key="1">
    <citation type="submission" date="2015-10" db="EMBL/GenBank/DDBJ databases">
        <title>Butyribacter intestini gen. nov., sp. nov., a butyric acid-producing bacterium of the family Lachnospiraceae isolated from the human faeces.</title>
        <authorList>
            <person name="Zou Y."/>
            <person name="Xue W."/>
            <person name="Luo G."/>
            <person name="Lv M."/>
        </authorList>
    </citation>
    <scope>NUCLEOTIDE SEQUENCE [LARGE SCALE GENOMIC DNA]</scope>
    <source>
        <strain evidence="4 5">TF01-11</strain>
    </source>
</reference>
<dbReference type="RefSeq" id="WP_022013177.1">
    <property type="nucleotide sequence ID" value="NZ_LLKB01000007.1"/>
</dbReference>